<dbReference type="GO" id="GO:0005737">
    <property type="term" value="C:cytoplasm"/>
    <property type="evidence" value="ECO:0007669"/>
    <property type="project" value="UniProtKB-ARBA"/>
</dbReference>
<evidence type="ECO:0000256" key="9">
    <source>
        <dbReference type="ARBA" id="ARBA00016662"/>
    </source>
</evidence>
<evidence type="ECO:0000313" key="16">
    <source>
        <dbReference type="EMBL" id="KAK2571235.1"/>
    </source>
</evidence>
<evidence type="ECO:0000256" key="12">
    <source>
        <dbReference type="ARBA" id="ARBA00022837"/>
    </source>
</evidence>
<comment type="cofactor">
    <cofactor evidence="4">
        <name>Mg(2+)</name>
        <dbReference type="ChEBI" id="CHEBI:18420"/>
    </cofactor>
</comment>
<dbReference type="SUPFAM" id="SSF52922">
    <property type="entry name" value="TK C-terminal domain-like"/>
    <property type="match status" value="1"/>
</dbReference>
<evidence type="ECO:0000256" key="13">
    <source>
        <dbReference type="ARBA" id="ARBA00022842"/>
    </source>
</evidence>
<dbReference type="Gene3D" id="3.40.50.920">
    <property type="match status" value="1"/>
</dbReference>
<dbReference type="InterPro" id="IPR005475">
    <property type="entry name" value="Transketolase-like_Pyr-bd"/>
</dbReference>
<dbReference type="GO" id="GO:0004802">
    <property type="term" value="F:transketolase activity"/>
    <property type="evidence" value="ECO:0007669"/>
    <property type="project" value="UniProtKB-EC"/>
</dbReference>
<comment type="subunit">
    <text evidence="7">Homodimer.</text>
</comment>
<keyword evidence="11" id="KW-0479">Metal-binding</keyword>
<dbReference type="CDD" id="cd07033">
    <property type="entry name" value="TPP_PYR_DXS_TK_like"/>
    <property type="match status" value="1"/>
</dbReference>
<comment type="similarity">
    <text evidence="6">Belongs to the transketolase family.</text>
</comment>
<gene>
    <name evidence="16" type="ORF">P5673_003808</name>
</gene>
<sequence length="629" mass="68383">MMEDAHHASMSELKCKALKEIATKLRIHSIESTNTAGSGHPTSCCSIAEILSVLFFHTMRYKVTVPKDLSSDRFVLSKGHAAPILYAAWAEAGLFPVSDLANLRKIDSDLEGHPTPRLSFVDFATGSLGQGLSCACGMAYMGKYIDKASYRVFCLVGDAESAEGSIWEAMNFASHYKLDNLCAIFDINRLGQSGPTMFQHDLNYYKNRTEAFGWNSIIVDGHDVQALCDAFNKAEMCKIKPTVILAKTFKGRDVAGVENLENFHGKALAGKGRDAVVKLKETLSNDPSLKNVLEPRPVQNDVESVELSVKLTELPHYSLGDKVAVRQAYANALVKLGKTCERLLALDGDMKNSTYSQEYGKVFPDRHIECFVAEQNMVGVALGCAARGRAIAFSSTFACFFSRAFDQIRMAAVSQAAINFCGSHPGVSIGVDGPSQMALEDIAMFRSIPNCVVFYPSDAVSCERAVELAANYEYMTFIRSTRGTTPVIYQNDEIFEIGKAKIVCQAENDSALVIGAGVTLAEAMKAADLLKEHKISIRILDPFTVKPIDSEAIIQHAKACNGKILTVEDHYLEGGLGEAVLAAVAQESGVTVRTLAVTEVPRSGPGDELLEMFGISANHIVKAVRELNE</sequence>
<evidence type="ECO:0000256" key="14">
    <source>
        <dbReference type="ARBA" id="ARBA00023052"/>
    </source>
</evidence>
<evidence type="ECO:0000256" key="1">
    <source>
        <dbReference type="ARBA" id="ARBA00001913"/>
    </source>
</evidence>
<evidence type="ECO:0000256" key="11">
    <source>
        <dbReference type="ARBA" id="ARBA00022723"/>
    </source>
</evidence>
<evidence type="ECO:0000256" key="3">
    <source>
        <dbReference type="ARBA" id="ARBA00001941"/>
    </source>
</evidence>
<dbReference type="SUPFAM" id="SSF52518">
    <property type="entry name" value="Thiamin diphosphate-binding fold (THDP-binding)"/>
    <property type="match status" value="2"/>
</dbReference>
<evidence type="ECO:0000256" key="10">
    <source>
        <dbReference type="ARBA" id="ARBA00022679"/>
    </source>
</evidence>
<evidence type="ECO:0000256" key="2">
    <source>
        <dbReference type="ARBA" id="ARBA00001936"/>
    </source>
</evidence>
<evidence type="ECO:0000256" key="8">
    <source>
        <dbReference type="ARBA" id="ARBA00013152"/>
    </source>
</evidence>
<dbReference type="GO" id="GO:0019682">
    <property type="term" value="P:glyceraldehyde-3-phosphate metabolic process"/>
    <property type="evidence" value="ECO:0007669"/>
    <property type="project" value="UniProtKB-ARBA"/>
</dbReference>
<dbReference type="SMART" id="SM00861">
    <property type="entry name" value="Transket_pyr"/>
    <property type="match status" value="1"/>
</dbReference>
<dbReference type="InterPro" id="IPR005474">
    <property type="entry name" value="Transketolase_N"/>
</dbReference>
<dbReference type="EMBL" id="JARQWQ010000006">
    <property type="protein sequence ID" value="KAK2571235.1"/>
    <property type="molecule type" value="Genomic_DNA"/>
</dbReference>
<evidence type="ECO:0000256" key="7">
    <source>
        <dbReference type="ARBA" id="ARBA00011738"/>
    </source>
</evidence>
<feature type="domain" description="Transketolase-like pyrimidine-binding" evidence="15">
    <location>
        <begin position="323"/>
        <end position="487"/>
    </location>
</feature>
<dbReference type="FunFam" id="3.40.50.970:FF:000129">
    <property type="entry name" value="Transketolase"/>
    <property type="match status" value="1"/>
</dbReference>
<dbReference type="InterPro" id="IPR049557">
    <property type="entry name" value="Transketolase_CS"/>
</dbReference>
<reference evidence="16" key="2">
    <citation type="journal article" date="2023" name="Science">
        <title>Genomic signatures of disease resistance in endangered staghorn corals.</title>
        <authorList>
            <person name="Vollmer S.V."/>
            <person name="Selwyn J.D."/>
            <person name="Despard B.A."/>
            <person name="Roesel C.L."/>
        </authorList>
    </citation>
    <scope>NUCLEOTIDE SEQUENCE</scope>
    <source>
        <strain evidence="16">K2</strain>
    </source>
</reference>
<comment type="cofactor">
    <cofactor evidence="2">
        <name>Mn(2+)</name>
        <dbReference type="ChEBI" id="CHEBI:29035"/>
    </cofactor>
</comment>
<organism evidence="16 17">
    <name type="scientific">Acropora cervicornis</name>
    <name type="common">Staghorn coral</name>
    <dbReference type="NCBI Taxonomy" id="6130"/>
    <lineage>
        <taxon>Eukaryota</taxon>
        <taxon>Metazoa</taxon>
        <taxon>Cnidaria</taxon>
        <taxon>Anthozoa</taxon>
        <taxon>Hexacorallia</taxon>
        <taxon>Scleractinia</taxon>
        <taxon>Astrocoeniina</taxon>
        <taxon>Acroporidae</taxon>
        <taxon>Acropora</taxon>
    </lineage>
</organism>
<evidence type="ECO:0000256" key="6">
    <source>
        <dbReference type="ARBA" id="ARBA00007131"/>
    </source>
</evidence>
<dbReference type="NCBIfam" id="NF004559">
    <property type="entry name" value="PRK05899.2-5"/>
    <property type="match status" value="1"/>
</dbReference>
<evidence type="ECO:0000313" key="17">
    <source>
        <dbReference type="Proteomes" id="UP001249851"/>
    </source>
</evidence>
<dbReference type="AlphaFoldDB" id="A0AAD9VES3"/>
<dbReference type="PANTHER" id="PTHR43195">
    <property type="entry name" value="TRANSKETOLASE"/>
    <property type="match status" value="1"/>
</dbReference>
<dbReference type="Pfam" id="PF00456">
    <property type="entry name" value="Transketolase_N"/>
    <property type="match status" value="1"/>
</dbReference>
<dbReference type="Proteomes" id="UP001249851">
    <property type="component" value="Unassembled WGS sequence"/>
</dbReference>
<accession>A0AAD9VES3</accession>
<protein>
    <recommendedName>
        <fullName evidence="9">Transketolase</fullName>
        <ecNumber evidence="8">2.2.1.1</ecNumber>
    </recommendedName>
</protein>
<keyword evidence="12" id="KW-0106">Calcium</keyword>
<proteinExistence type="inferred from homology"/>
<keyword evidence="13" id="KW-0460">Magnesium</keyword>
<comment type="cofactor">
    <cofactor evidence="5">
        <name>thiamine diphosphate</name>
        <dbReference type="ChEBI" id="CHEBI:58937"/>
    </cofactor>
</comment>
<keyword evidence="10" id="KW-0808">Transferase</keyword>
<keyword evidence="14" id="KW-0786">Thiamine pyrophosphate</keyword>
<comment type="cofactor">
    <cofactor evidence="1">
        <name>Ca(2+)</name>
        <dbReference type="ChEBI" id="CHEBI:29108"/>
    </cofactor>
</comment>
<dbReference type="Gene3D" id="3.40.50.970">
    <property type="match status" value="2"/>
</dbReference>
<dbReference type="InterPro" id="IPR029061">
    <property type="entry name" value="THDP-binding"/>
</dbReference>
<dbReference type="PROSITE" id="PS00802">
    <property type="entry name" value="TRANSKETOLASE_2"/>
    <property type="match status" value="1"/>
</dbReference>
<evidence type="ECO:0000256" key="4">
    <source>
        <dbReference type="ARBA" id="ARBA00001946"/>
    </source>
</evidence>
<dbReference type="FunFam" id="3.40.50.970:FF:000033">
    <property type="entry name" value="Transketolase isoform 1"/>
    <property type="match status" value="1"/>
</dbReference>
<comment type="cofactor">
    <cofactor evidence="3">
        <name>Co(2+)</name>
        <dbReference type="ChEBI" id="CHEBI:48828"/>
    </cofactor>
</comment>
<evidence type="ECO:0000259" key="15">
    <source>
        <dbReference type="SMART" id="SM00861"/>
    </source>
</evidence>
<dbReference type="CDD" id="cd02012">
    <property type="entry name" value="TPP_TK"/>
    <property type="match status" value="1"/>
</dbReference>
<dbReference type="InterPro" id="IPR033248">
    <property type="entry name" value="Transketolase_C"/>
</dbReference>
<dbReference type="PANTHER" id="PTHR43195:SF1">
    <property type="entry name" value="FI06132P-RELATED"/>
    <property type="match status" value="1"/>
</dbReference>
<dbReference type="InterPro" id="IPR051424">
    <property type="entry name" value="Transketolase-like"/>
</dbReference>
<dbReference type="EC" id="2.2.1.1" evidence="8"/>
<reference evidence="16" key="1">
    <citation type="journal article" date="2023" name="G3 (Bethesda)">
        <title>Whole genome assembly and annotation of the endangered Caribbean coral Acropora cervicornis.</title>
        <authorList>
            <person name="Selwyn J.D."/>
            <person name="Vollmer S.V."/>
        </authorList>
    </citation>
    <scope>NUCLEOTIDE SEQUENCE</scope>
    <source>
        <strain evidence="16">K2</strain>
    </source>
</reference>
<dbReference type="InterPro" id="IPR009014">
    <property type="entry name" value="Transketo_C/PFOR_II"/>
</dbReference>
<evidence type="ECO:0000256" key="5">
    <source>
        <dbReference type="ARBA" id="ARBA00001964"/>
    </source>
</evidence>
<dbReference type="GO" id="GO:0030976">
    <property type="term" value="F:thiamine pyrophosphate binding"/>
    <property type="evidence" value="ECO:0007669"/>
    <property type="project" value="TreeGrafter"/>
</dbReference>
<dbReference type="Pfam" id="PF02780">
    <property type="entry name" value="Transketolase_C"/>
    <property type="match status" value="1"/>
</dbReference>
<name>A0AAD9VES3_ACRCE</name>
<keyword evidence="17" id="KW-1185">Reference proteome</keyword>
<dbReference type="InterPro" id="IPR020826">
    <property type="entry name" value="Transketolase_BS"/>
</dbReference>
<dbReference type="PROSITE" id="PS00801">
    <property type="entry name" value="TRANSKETOLASE_1"/>
    <property type="match status" value="1"/>
</dbReference>
<dbReference type="Pfam" id="PF02779">
    <property type="entry name" value="Transket_pyr"/>
    <property type="match status" value="1"/>
</dbReference>
<comment type="caution">
    <text evidence="16">The sequence shown here is derived from an EMBL/GenBank/DDBJ whole genome shotgun (WGS) entry which is preliminary data.</text>
</comment>
<dbReference type="GO" id="GO:0046872">
    <property type="term" value="F:metal ion binding"/>
    <property type="evidence" value="ECO:0007669"/>
    <property type="project" value="UniProtKB-KW"/>
</dbReference>